<evidence type="ECO:0000256" key="1">
    <source>
        <dbReference type="ARBA" id="ARBA00023125"/>
    </source>
</evidence>
<feature type="region of interest" description="Disordered" evidence="2">
    <location>
        <begin position="333"/>
        <end position="360"/>
    </location>
</feature>
<evidence type="ECO:0000256" key="2">
    <source>
        <dbReference type="SAM" id="MobiDB-lite"/>
    </source>
</evidence>
<comment type="caution">
    <text evidence="4">The sequence shown here is derived from an EMBL/GenBank/DDBJ whole genome shotgun (WGS) entry which is preliminary data.</text>
</comment>
<proteinExistence type="predicted"/>
<dbReference type="Gene3D" id="1.10.10.60">
    <property type="entry name" value="Homeodomain-like"/>
    <property type="match status" value="1"/>
</dbReference>
<dbReference type="Proteomes" id="UP000747542">
    <property type="component" value="Unassembled WGS sequence"/>
</dbReference>
<protein>
    <submittedName>
        <fullName evidence="4">Jerky protein-like 23</fullName>
    </submittedName>
</protein>
<keyword evidence="1" id="KW-0238">DNA-binding</keyword>
<name>A0A8J5MM01_HOMAM</name>
<dbReference type="GO" id="GO:0005634">
    <property type="term" value="C:nucleus"/>
    <property type="evidence" value="ECO:0007669"/>
    <property type="project" value="TreeGrafter"/>
</dbReference>
<dbReference type="EMBL" id="JAHLQT010040055">
    <property type="protein sequence ID" value="KAG7156112.1"/>
    <property type="molecule type" value="Genomic_DNA"/>
</dbReference>
<gene>
    <name evidence="4" type="primary">jrk-L23</name>
    <name evidence="4" type="ORF">Hamer_G024948</name>
</gene>
<accession>A0A8J5MM01</accession>
<dbReference type="Pfam" id="PF03184">
    <property type="entry name" value="DDE_1"/>
    <property type="match status" value="1"/>
</dbReference>
<dbReference type="PROSITE" id="PS51253">
    <property type="entry name" value="HTH_CENPB"/>
    <property type="match status" value="1"/>
</dbReference>
<keyword evidence="5" id="KW-1185">Reference proteome</keyword>
<organism evidence="4 5">
    <name type="scientific">Homarus americanus</name>
    <name type="common">American lobster</name>
    <dbReference type="NCBI Taxonomy" id="6706"/>
    <lineage>
        <taxon>Eukaryota</taxon>
        <taxon>Metazoa</taxon>
        <taxon>Ecdysozoa</taxon>
        <taxon>Arthropoda</taxon>
        <taxon>Crustacea</taxon>
        <taxon>Multicrustacea</taxon>
        <taxon>Malacostraca</taxon>
        <taxon>Eumalacostraca</taxon>
        <taxon>Eucarida</taxon>
        <taxon>Decapoda</taxon>
        <taxon>Pleocyemata</taxon>
        <taxon>Astacidea</taxon>
        <taxon>Nephropoidea</taxon>
        <taxon>Nephropidae</taxon>
        <taxon>Homarus</taxon>
    </lineage>
</organism>
<dbReference type="AlphaFoldDB" id="A0A8J5MM01"/>
<dbReference type="InterPro" id="IPR004875">
    <property type="entry name" value="DDE_SF_endonuclease_dom"/>
</dbReference>
<evidence type="ECO:0000313" key="5">
    <source>
        <dbReference type="Proteomes" id="UP000747542"/>
    </source>
</evidence>
<dbReference type="InterPro" id="IPR006600">
    <property type="entry name" value="HTH_CenpB_DNA-bd_dom"/>
</dbReference>
<dbReference type="PANTHER" id="PTHR19303:SF73">
    <property type="entry name" value="PROTEIN PDC2"/>
    <property type="match status" value="1"/>
</dbReference>
<dbReference type="PANTHER" id="PTHR19303">
    <property type="entry name" value="TRANSPOSON"/>
    <property type="match status" value="1"/>
</dbReference>
<evidence type="ECO:0000259" key="3">
    <source>
        <dbReference type="PROSITE" id="PS51253"/>
    </source>
</evidence>
<feature type="compositionally biased region" description="Acidic residues" evidence="2">
    <location>
        <begin position="333"/>
        <end position="344"/>
    </location>
</feature>
<dbReference type="GO" id="GO:0003677">
    <property type="term" value="F:DNA binding"/>
    <property type="evidence" value="ECO:0007669"/>
    <property type="project" value="UniProtKB-KW"/>
</dbReference>
<evidence type="ECO:0000313" key="4">
    <source>
        <dbReference type="EMBL" id="KAG7156112.1"/>
    </source>
</evidence>
<feature type="domain" description="HTH CENPB-type" evidence="3">
    <location>
        <begin position="11"/>
        <end position="82"/>
    </location>
</feature>
<dbReference type="Pfam" id="PF03221">
    <property type="entry name" value="HTH_Tnp_Tc5"/>
    <property type="match status" value="1"/>
</dbReference>
<sequence length="442" mass="50404">MKITKSTGASMIKYCHNQVLLKTEKLLVSYLVRQARRNMAEYARELYAAVSRKMGIAEPKPFNASSGWLQRFKKRNKITNINIGGEEASADRVAAREFPPFLREIMKEGQYTDDQVFNMDESGLFWKKLPSKTFVVKNASKCRGRNLQKERITVLFTTNASGTCKLKLSVIHTARKQHAYKSMNMTKLNVHWLTARKAWMFSTLSLSWFDDCFVHDVKKFCKQHNVPFKILLLLDNAPGHFPLLLDRHPNVKQEVLVKQFWRTFNVKKAVDFLVEAWDQLFVATVRHAWRHSKSVTVAVDLAREAAQSVTAAGFSETTNDDILEVIRDPDMTTDEMLDDDDVSEEAGGASSQEERKLSHSNVRDAIECIEKVKLLLSDDNRVYQDNINTSRQQSIIEFFARNAPYPAQASDSDRDSDDDFGGFVREALLSADDSDEDSPEGQ</sequence>
<reference evidence="4" key="1">
    <citation type="journal article" date="2021" name="Sci. Adv.">
        <title>The American lobster genome reveals insights on longevity, neural, and immune adaptations.</title>
        <authorList>
            <person name="Polinski J.M."/>
            <person name="Zimin A.V."/>
            <person name="Clark K.F."/>
            <person name="Kohn A.B."/>
            <person name="Sadowski N."/>
            <person name="Timp W."/>
            <person name="Ptitsyn A."/>
            <person name="Khanna P."/>
            <person name="Romanova D.Y."/>
            <person name="Williams P."/>
            <person name="Greenwood S.J."/>
            <person name="Moroz L.L."/>
            <person name="Walt D.R."/>
            <person name="Bodnar A.G."/>
        </authorList>
    </citation>
    <scope>NUCLEOTIDE SEQUENCE</scope>
    <source>
        <strain evidence="4">GMGI-L3</strain>
    </source>
</reference>
<dbReference type="InterPro" id="IPR050863">
    <property type="entry name" value="CenT-Element_Derived"/>
</dbReference>